<dbReference type="SUPFAM" id="SSF48230">
    <property type="entry name" value="Chondroitin AC/alginate lyase"/>
    <property type="match status" value="1"/>
</dbReference>
<dbReference type="GO" id="GO:0030313">
    <property type="term" value="C:cell envelope"/>
    <property type="evidence" value="ECO:0007669"/>
    <property type="project" value="UniProtKB-SubCell"/>
</dbReference>
<organism evidence="3 4">
    <name type="scientific">Synoicihabitans lomoniglobus</name>
    <dbReference type="NCBI Taxonomy" id="2909285"/>
    <lineage>
        <taxon>Bacteria</taxon>
        <taxon>Pseudomonadati</taxon>
        <taxon>Verrucomicrobiota</taxon>
        <taxon>Opitutia</taxon>
        <taxon>Opitutales</taxon>
        <taxon>Opitutaceae</taxon>
        <taxon>Synoicihabitans</taxon>
    </lineage>
</organism>
<evidence type="ECO:0000313" key="4">
    <source>
        <dbReference type="Proteomes" id="UP001218638"/>
    </source>
</evidence>
<evidence type="ECO:0000259" key="2">
    <source>
        <dbReference type="Pfam" id="PF07940"/>
    </source>
</evidence>
<keyword evidence="4" id="KW-1185">Reference proteome</keyword>
<dbReference type="Gene3D" id="1.50.10.100">
    <property type="entry name" value="Chondroitin AC/alginate lyase"/>
    <property type="match status" value="1"/>
</dbReference>
<evidence type="ECO:0000313" key="3">
    <source>
        <dbReference type="EMBL" id="WED63165.1"/>
    </source>
</evidence>
<dbReference type="KEGG" id="slom:PXH66_12575"/>
<dbReference type="Gene3D" id="2.70.98.70">
    <property type="match status" value="1"/>
</dbReference>
<dbReference type="GO" id="GO:0016829">
    <property type="term" value="F:lyase activity"/>
    <property type="evidence" value="ECO:0007669"/>
    <property type="project" value="InterPro"/>
</dbReference>
<proteinExistence type="predicted"/>
<dbReference type="AlphaFoldDB" id="A0AAE9ZQF0"/>
<dbReference type="InterPro" id="IPR012480">
    <property type="entry name" value="Hepar_II_III_C"/>
</dbReference>
<dbReference type="PANTHER" id="PTHR38045">
    <property type="entry name" value="CHROMOSOME 1, WHOLE GENOME SHOTGUN SEQUENCE"/>
    <property type="match status" value="1"/>
</dbReference>
<feature type="domain" description="Heparinase II/III-like C-terminal" evidence="2">
    <location>
        <begin position="393"/>
        <end position="588"/>
    </location>
</feature>
<dbReference type="Proteomes" id="UP001218638">
    <property type="component" value="Chromosome"/>
</dbReference>
<gene>
    <name evidence="3" type="ORF">PXH66_12575</name>
</gene>
<name>A0AAE9ZQF0_9BACT</name>
<dbReference type="RefSeq" id="WP_330928803.1">
    <property type="nucleotide sequence ID" value="NZ_CP119075.1"/>
</dbReference>
<accession>A0AAE9ZQF0</accession>
<reference evidence="3" key="1">
    <citation type="submission" date="2023-03" db="EMBL/GenBank/DDBJ databases">
        <title>Lomoglobus Profundus gen. nov., sp. nov., a novel member of the phylum Verrucomicrobia, isolated from deep-marine sediment of South China Sea.</title>
        <authorList>
            <person name="Ahmad T."/>
            <person name="Ishaq S.E."/>
            <person name="Wang F."/>
        </authorList>
    </citation>
    <scope>NUCLEOTIDE SEQUENCE</scope>
    <source>
        <strain evidence="3">LMO-M01</strain>
    </source>
</reference>
<evidence type="ECO:0000256" key="1">
    <source>
        <dbReference type="ARBA" id="ARBA00004196"/>
    </source>
</evidence>
<comment type="subcellular location">
    <subcellularLocation>
        <location evidence="1">Cell envelope</location>
    </subcellularLocation>
</comment>
<dbReference type="InterPro" id="IPR008929">
    <property type="entry name" value="Chondroitin_lyas"/>
</dbReference>
<protein>
    <submittedName>
        <fullName evidence="3">Heparinase II/III family protein</fullName>
    </submittedName>
</protein>
<dbReference type="Pfam" id="PF07940">
    <property type="entry name" value="Hepar_II_III_C"/>
    <property type="match status" value="1"/>
</dbReference>
<dbReference type="PANTHER" id="PTHR38045:SF1">
    <property type="entry name" value="HEPARINASE II_III-LIKE PROTEIN"/>
    <property type="match status" value="1"/>
</dbReference>
<sequence length="671" mass="74862">MPSLSPRRWVQIVPFVRFWLLLVTFGSAKLSADSTAPGLYFNAAELVALREKLTQPPFDERFQRLLAIAEQFLDAPLPSLTEPTRYRPRDSLGITLNCSFAYAITGDRRFADRARREVTALMERDTWITAGDYNKAADLSTSECSVAAAICYDWCYDTFTPDERAAYVERALTLGTREYLASIEEHDDWWVNNPVTNWSGVCHGGGGLLALALYDESAEARRAYAYARRQVPRFLRDVVGVDGGGHEGVMYTRYGIEFAFFFATAAHHRFPGSDLDRLFTNLSNRLPGYWDAAMQAPDDRFANFNNMNETTYHGLYARDHANAEGGPSSTLSALFERMAAEHGSAGTGRDSSVDALLLWGADHGGGAFYTKGPSPFWYLWRRAVPPAASRPPLPDAMLFRTAGHTIWQTPDTWLVYNGGWTSDRSHRNHDLGTFIYVHDRERFVVDPGYRKSDTAEHSTITIDEQNQPADVRGRYLAWTRTEDFKYLLSDLTTCYGPDLRKFHRHLLMFNDGTLVIVDDLSSNGRPHYDWRLQTRFTPTIDGNTITLPGEHSMLHVVSAVPSAADISIGENSLNFISIKPSAISPGDTLFVTVLQPGAPDSAPPTVTTHSTADTTRISIAKHRQSTTVDFARSSSLVLTHVNHHAVAPPIAPTERTFTRLTAPLDATPKPR</sequence>
<dbReference type="EMBL" id="CP119075">
    <property type="protein sequence ID" value="WED63165.1"/>
    <property type="molecule type" value="Genomic_DNA"/>
</dbReference>